<dbReference type="InterPro" id="IPR015424">
    <property type="entry name" value="PyrdxlP-dep_Trfase"/>
</dbReference>
<evidence type="ECO:0000256" key="2">
    <source>
        <dbReference type="ARBA" id="ARBA00009533"/>
    </source>
</evidence>
<dbReference type="SUPFAM" id="SSF53383">
    <property type="entry name" value="PLP-dependent transferases"/>
    <property type="match status" value="1"/>
</dbReference>
<keyword evidence="4" id="KW-0210">Decarboxylase</keyword>
<accession>A0A6J2TMM1</accession>
<comment type="similarity">
    <text evidence="2">Belongs to the group II decarboxylase family.</text>
</comment>
<evidence type="ECO:0000313" key="9">
    <source>
        <dbReference type="RefSeq" id="XP_030376770.1"/>
    </source>
</evidence>
<dbReference type="Pfam" id="PF00282">
    <property type="entry name" value="Pyridoxal_deC"/>
    <property type="match status" value="1"/>
</dbReference>
<keyword evidence="5 7" id="KW-0663">Pyridoxal phosphate</keyword>
<dbReference type="PANTHER" id="PTHR45677:SF12">
    <property type="entry name" value="BLACK, ISOFORM A"/>
    <property type="match status" value="1"/>
</dbReference>
<proteinExistence type="inferred from homology"/>
<dbReference type="CDD" id="cd06450">
    <property type="entry name" value="DOPA_deC_like"/>
    <property type="match status" value="1"/>
</dbReference>
<reference evidence="9" key="1">
    <citation type="submission" date="2025-08" db="UniProtKB">
        <authorList>
            <consortium name="RefSeq"/>
        </authorList>
    </citation>
    <scope>IDENTIFICATION</scope>
    <source>
        <strain evidence="9">11010-0011.00</strain>
        <tissue evidence="9">Whole body</tissue>
    </source>
</reference>
<dbReference type="PANTHER" id="PTHR45677">
    <property type="entry name" value="GLUTAMATE DECARBOXYLASE-RELATED"/>
    <property type="match status" value="1"/>
</dbReference>
<evidence type="ECO:0000313" key="8">
    <source>
        <dbReference type="Proteomes" id="UP000504634"/>
    </source>
</evidence>
<protein>
    <submittedName>
        <fullName evidence="9">Cysteine sulfinic acid decarboxylase</fullName>
    </submittedName>
</protein>
<dbReference type="GO" id="GO:0030170">
    <property type="term" value="F:pyridoxal phosphate binding"/>
    <property type="evidence" value="ECO:0007669"/>
    <property type="project" value="InterPro"/>
</dbReference>
<dbReference type="GO" id="GO:0005737">
    <property type="term" value="C:cytoplasm"/>
    <property type="evidence" value="ECO:0007669"/>
    <property type="project" value="TreeGrafter"/>
</dbReference>
<dbReference type="FunFam" id="3.40.640.10:FF:000016">
    <property type="entry name" value="Glutamate decarboxylase like 1"/>
    <property type="match status" value="1"/>
</dbReference>
<feature type="modified residue" description="N6-(pyridoxal phosphate)lysine" evidence="7">
    <location>
        <position position="425"/>
    </location>
</feature>
<dbReference type="CTD" id="136029190"/>
<dbReference type="GO" id="GO:0019752">
    <property type="term" value="P:carboxylic acid metabolic process"/>
    <property type="evidence" value="ECO:0007669"/>
    <property type="project" value="InterPro"/>
</dbReference>
<dbReference type="GeneID" id="115625754"/>
<dbReference type="InterPro" id="IPR002129">
    <property type="entry name" value="PyrdxlP-dep_de-COase"/>
</dbReference>
<dbReference type="Gene3D" id="3.90.1150.170">
    <property type="match status" value="1"/>
</dbReference>
<dbReference type="OrthoDB" id="392571at2759"/>
<dbReference type="GO" id="GO:0016831">
    <property type="term" value="F:carboxy-lyase activity"/>
    <property type="evidence" value="ECO:0007669"/>
    <property type="project" value="UniProtKB-KW"/>
</dbReference>
<evidence type="ECO:0000256" key="3">
    <source>
        <dbReference type="ARBA" id="ARBA00011738"/>
    </source>
</evidence>
<comment type="cofactor">
    <cofactor evidence="1 7">
        <name>pyridoxal 5'-phosphate</name>
        <dbReference type="ChEBI" id="CHEBI:597326"/>
    </cofactor>
</comment>
<comment type="subunit">
    <text evidence="3">Homodimer.</text>
</comment>
<dbReference type="Gene3D" id="3.40.640.10">
    <property type="entry name" value="Type I PLP-dependent aspartate aminotransferase-like (Major domain)"/>
    <property type="match status" value="1"/>
</dbReference>
<dbReference type="RefSeq" id="XP_030376770.1">
    <property type="nucleotide sequence ID" value="XM_030520910.1"/>
</dbReference>
<sequence length="613" mass="69084">MLASENFPTHHYKESIFKPYNAGNDNDNDGQNVDVNDLATVNNACKTQAAATTLAKSNGMKAEAEADTGVDADATTINAKSCAVVGAVEIGDSSNMFNNNSCNSSNNNNNNNNNNNSSNGAISNFVASHPVAEFEQFIRVCVDEIIKLAVFEGTNRSSKVVEWHEPAELRQLFDFQLREHGESHEKLRQLLQQTIRFSVKTGHPYFINQLYSGVDPYALIGQWLTDALNPSVYTYEVAPVFTLMEEQVLAEMRRIVGFENDGYGDGIFCPGGSIANGYAISCARYKHAPESKKNGLFNAKPLIIFTSEDAHYSVEKLAMFMGFGSEHVRKISTNKLGKMNLDDLEKQIQLCLDNNWQPLLVSATGGTTVLGAFDDLQGISELCQKYNMWMHVDAAWGGGALMSKKYRHLLKGIERADSVTWNPHKLLAASQQCSTFLTRHKHVLSQCHSTNAAYLFQKDKFYDTSYDTGDKHIQCGRRADVFKFWFMWKAKGSKGLEAHVDQVFKMAVFFTAMLRERTGFELVLDQPECTNISFWYIPPSLRQLERNQEFYDKLHKVAPKIKEGMIKKGSMMMTYQPLRQLPNFFRLVLQNSCLEESDMLYFLNEIETLGQKL</sequence>
<evidence type="ECO:0000256" key="5">
    <source>
        <dbReference type="ARBA" id="ARBA00022898"/>
    </source>
</evidence>
<evidence type="ECO:0000256" key="6">
    <source>
        <dbReference type="ARBA" id="ARBA00023239"/>
    </source>
</evidence>
<evidence type="ECO:0000256" key="1">
    <source>
        <dbReference type="ARBA" id="ARBA00001933"/>
    </source>
</evidence>
<keyword evidence="6" id="KW-0456">Lyase</keyword>
<evidence type="ECO:0000256" key="4">
    <source>
        <dbReference type="ARBA" id="ARBA00022793"/>
    </source>
</evidence>
<dbReference type="Proteomes" id="UP000504634">
    <property type="component" value="Unplaced"/>
</dbReference>
<keyword evidence="8" id="KW-1185">Reference proteome</keyword>
<organism evidence="8 9">
    <name type="scientific">Drosophila lebanonensis</name>
    <name type="common">Fruit fly</name>
    <name type="synonym">Scaptodrosophila lebanonensis</name>
    <dbReference type="NCBI Taxonomy" id="7225"/>
    <lineage>
        <taxon>Eukaryota</taxon>
        <taxon>Metazoa</taxon>
        <taxon>Ecdysozoa</taxon>
        <taxon>Arthropoda</taxon>
        <taxon>Hexapoda</taxon>
        <taxon>Insecta</taxon>
        <taxon>Pterygota</taxon>
        <taxon>Neoptera</taxon>
        <taxon>Endopterygota</taxon>
        <taxon>Diptera</taxon>
        <taxon>Brachycera</taxon>
        <taxon>Muscomorpha</taxon>
        <taxon>Ephydroidea</taxon>
        <taxon>Drosophilidae</taxon>
        <taxon>Scaptodrosophila</taxon>
    </lineage>
</organism>
<dbReference type="AlphaFoldDB" id="A0A6J2TMM1"/>
<name>A0A6J2TMM1_DROLE</name>
<gene>
    <name evidence="9" type="primary">LOC115625754</name>
</gene>
<evidence type="ECO:0000256" key="7">
    <source>
        <dbReference type="PIRSR" id="PIRSR602129-50"/>
    </source>
</evidence>
<dbReference type="InterPro" id="IPR015421">
    <property type="entry name" value="PyrdxlP-dep_Trfase_major"/>
</dbReference>